<sequence>MAFSDLRRAGICFLWIFMLLGFAVFFPQDVRALCATVKIEIRQELTLERQAFDAHMRINNGLAHMPIENVAVDVNFTDEKGTPVQASSDPNHTSARFFIRIDTMRNISNVSGSGSVAPETSADIHWLIIPAPGASNGRESGTLYFVGATLSYTAGGKSETIEVTPDYIFVKPMPELILDYFLPTDVYGDDPWTNTVEEPVPFELGLRILNRGHGEARSLKVESAQPRIIENEQGLLVGFNIEGVRVNGEPAQNSLLADFGDIASRKAGVARWIMTSSLSGRMVGFDAEFSHADALGGQMTSLIQEVNTRFLVRSVFVDAPGRDSIEDFLAKDDDVYRVYESDGTETLVTDQSEDASLVVSGNTWRFTVPPTAGFMYAALPDPSRGSLVIQGAVRSDGKRIRPENIWFSKTRAGSGPWQHSIHIFDHNTTGVYTLILESPDNLPRPPEIRFIPDRSGEEGRQLSFLVEASSPSGKSLALRNDALPVGAGFTDMGDGSGIFDWTPGPGQAGAYTLRFIASDGVLTASRQARIRIAAEGNVDTDKDGMPDAWELEHFGTLDRDGRGDFDGDGISDLDEYLNGFDPTVPQNVPGIPEILSPFQGEVLDTLRPVLVIERSLDPEKDPVTYTFEVFSDITFRERLFVKDMACFGEDTTSFMLPRDLEDKKAYYWRVRAWDHTGSSLWAHGHFVVHTEGGVLPEPVPADPVEGPVPGPVLKNPGQGAWVSGAVPVLSVHPALNPAQDAGVFQYCFEVYEDPALTRLVVRGTSAHPVFDDYQSLVSSRWYYWRVQALKDNGLAGAWSETGRFFAKVHALPPPSLSFVYPDAPLYLSAQGLTLRWLLKDTGPDATLALYYTDAPRTEGGTLIQGRLEDDSDGRAGFYTWDVSDLEGVYYVYALLEDGSVRQRVLCPFAITVDQTPPLVSATPPGGRFADTLRVELSANEPADIYYTLDGTLPSEASLPYTEPLVFDETRTLRFIAVDRAGNLSAPVTETYTKGAEVFRITVDASMGGPLGGLEVKAFNEAGDFTGIRALTCENGQADFDVSAFAPGQYLFRVSWMGRDYGTGLLDIPGSSAGHLSIAEEEVRVRVHTKDGAVRDVEVHLFSGSGASMGQYGVTDAGGEVVFVLPVGGEFTFRADLYGNPIWTGIVAVSGDGPNLVSVPTKGSSLIFHVSKGPEAPLEGVRIEIHDPSGALGLSAETDAEGLVAFGLPAGEYEAEIFWLGHSLWSDEIYLSADTRMEILLPHQTVSVWLGARYREENTALAGLPVHLFTDRGESVGLTQETNGEGYAFFEVPEQPYGARVTHRGQTFASSLFIWEDTRILVPMAEVRVRVQAGGQPLSNVMISLFDEADQPLDLVFHTDDGGEGSIRLPEGRYRFRADYLGNAFWSGIESLHADSVHTVHLGVGNEAFAFRVEKAEGKPIAGVLCRLFDIHDKDLGISVSTDAQGMARLDLPHGRYRIQAEYLGHGFWSEELKIPAMETATLQIPHIPVDVRVFTMEAGTKKVPAGNVRVQLYGDDDRYLELFRSTDAQGLARFLLPAGGRYRFQAGILTRPFWSSMLEVPGSGKAEADINGGGGRLNVRVEDLSGNSIAGIYVYLHRDDQLYLGQRRFTTHRNPASFVLPEGTYRLRLEYRGYRHWTEPVFVTGDTDFVLPLDLAACFIQQLTGRGFP</sequence>
<accession>A0A562R921</accession>
<keyword evidence="3" id="KW-1185">Reference proteome</keyword>
<protein>
    <submittedName>
        <fullName evidence="2">Chitobiase/beta-hexosaminidase-like protein</fullName>
    </submittedName>
</protein>
<dbReference type="Pfam" id="PF13290">
    <property type="entry name" value="CHB_HEX_C_1"/>
    <property type="match status" value="1"/>
</dbReference>
<dbReference type="Proteomes" id="UP000318307">
    <property type="component" value="Unassembled WGS sequence"/>
</dbReference>
<dbReference type="InterPro" id="IPR059177">
    <property type="entry name" value="GH29D-like_dom"/>
</dbReference>
<dbReference type="InterPro" id="IPR013783">
    <property type="entry name" value="Ig-like_fold"/>
</dbReference>
<dbReference type="EMBL" id="VLLC01000036">
    <property type="protein sequence ID" value="TWI65541.1"/>
    <property type="molecule type" value="Genomic_DNA"/>
</dbReference>
<comment type="caution">
    <text evidence="2">The sequence shown here is derived from an EMBL/GenBank/DDBJ whole genome shotgun (WGS) entry which is preliminary data.</text>
</comment>
<organism evidence="2 3">
    <name type="scientific">Desulfobotulus alkaliphilus</name>
    <dbReference type="NCBI Taxonomy" id="622671"/>
    <lineage>
        <taxon>Bacteria</taxon>
        <taxon>Pseudomonadati</taxon>
        <taxon>Thermodesulfobacteriota</taxon>
        <taxon>Desulfobacteria</taxon>
        <taxon>Desulfobacterales</taxon>
        <taxon>Desulfobacteraceae</taxon>
        <taxon>Desulfobotulus</taxon>
    </lineage>
</organism>
<feature type="domain" description="GH29D-like beta-sandwich" evidence="1">
    <location>
        <begin position="923"/>
        <end position="988"/>
    </location>
</feature>
<evidence type="ECO:0000313" key="3">
    <source>
        <dbReference type="Proteomes" id="UP000318307"/>
    </source>
</evidence>
<name>A0A562R921_9BACT</name>
<evidence type="ECO:0000259" key="1">
    <source>
        <dbReference type="Pfam" id="PF13290"/>
    </source>
</evidence>
<reference evidence="2 3" key="1">
    <citation type="submission" date="2019-07" db="EMBL/GenBank/DDBJ databases">
        <title>Genome sequencing of 100 strains of the haloalkaliphilic chemolithoautotrophic sulfur-oxidizing bacterium Thioalkalivibrio.</title>
        <authorList>
            <person name="Muyzer G."/>
        </authorList>
    </citation>
    <scope>NUCLEOTIDE SEQUENCE [LARGE SCALE GENOMIC DNA]</scope>
    <source>
        <strain evidence="2 3">ASO4-4</strain>
    </source>
</reference>
<proteinExistence type="predicted"/>
<evidence type="ECO:0000313" key="2">
    <source>
        <dbReference type="EMBL" id="TWI65541.1"/>
    </source>
</evidence>
<gene>
    <name evidence="2" type="ORF">LZ24_03042</name>
</gene>
<dbReference type="SUPFAM" id="SSF49464">
    <property type="entry name" value="Carboxypeptidase regulatory domain-like"/>
    <property type="match status" value="1"/>
</dbReference>
<dbReference type="InterPro" id="IPR008969">
    <property type="entry name" value="CarboxyPept-like_regulatory"/>
</dbReference>
<dbReference type="Gene3D" id="2.60.40.10">
    <property type="entry name" value="Immunoglobulins"/>
    <property type="match status" value="3"/>
</dbReference>